<keyword evidence="3" id="KW-1185">Reference proteome</keyword>
<proteinExistence type="predicted"/>
<gene>
    <name evidence="2" type="ORF">WR25_15358</name>
</gene>
<name>A0A2A2JYD2_9BILA</name>
<organism evidence="2 3">
    <name type="scientific">Diploscapter pachys</name>
    <dbReference type="NCBI Taxonomy" id="2018661"/>
    <lineage>
        <taxon>Eukaryota</taxon>
        <taxon>Metazoa</taxon>
        <taxon>Ecdysozoa</taxon>
        <taxon>Nematoda</taxon>
        <taxon>Chromadorea</taxon>
        <taxon>Rhabditida</taxon>
        <taxon>Rhabditina</taxon>
        <taxon>Rhabditomorpha</taxon>
        <taxon>Rhabditoidea</taxon>
        <taxon>Rhabditidae</taxon>
        <taxon>Diploscapter</taxon>
    </lineage>
</organism>
<evidence type="ECO:0000256" key="1">
    <source>
        <dbReference type="SAM" id="MobiDB-lite"/>
    </source>
</evidence>
<feature type="region of interest" description="Disordered" evidence="1">
    <location>
        <begin position="113"/>
        <end position="132"/>
    </location>
</feature>
<protein>
    <submittedName>
        <fullName evidence="2">Uncharacterized protein</fullName>
    </submittedName>
</protein>
<dbReference type="EMBL" id="LIAE01010046">
    <property type="protein sequence ID" value="PAV66705.1"/>
    <property type="molecule type" value="Genomic_DNA"/>
</dbReference>
<reference evidence="2 3" key="1">
    <citation type="journal article" date="2017" name="Curr. Biol.">
        <title>Genome architecture and evolution of a unichromosomal asexual nematode.</title>
        <authorList>
            <person name="Fradin H."/>
            <person name="Zegar C."/>
            <person name="Gutwein M."/>
            <person name="Lucas J."/>
            <person name="Kovtun M."/>
            <person name="Corcoran D."/>
            <person name="Baugh L.R."/>
            <person name="Kiontke K."/>
            <person name="Gunsalus K."/>
            <person name="Fitch D.H."/>
            <person name="Piano F."/>
        </authorList>
    </citation>
    <scope>NUCLEOTIDE SEQUENCE [LARGE SCALE GENOMIC DNA]</scope>
    <source>
        <strain evidence="2">PF1309</strain>
    </source>
</reference>
<evidence type="ECO:0000313" key="2">
    <source>
        <dbReference type="EMBL" id="PAV66705.1"/>
    </source>
</evidence>
<dbReference type="AlphaFoldDB" id="A0A2A2JYD2"/>
<evidence type="ECO:0000313" key="3">
    <source>
        <dbReference type="Proteomes" id="UP000218231"/>
    </source>
</evidence>
<comment type="caution">
    <text evidence="2">The sequence shown here is derived from an EMBL/GenBank/DDBJ whole genome shotgun (WGS) entry which is preliminary data.</text>
</comment>
<dbReference type="Proteomes" id="UP000218231">
    <property type="component" value="Unassembled WGS sequence"/>
</dbReference>
<sequence length="132" mass="14097">MDVVRQHHHAALREHDVVVELLAQPLPHLQRMVVERGALVEEIVGADDRRVAAGIAATDPALLDHRDVAHPELAGEIIGRAQPVPAAADDDRVVGGFGRSIAPLGLPPLVPAKSLPEQRECGEALHQPRAVS</sequence>
<accession>A0A2A2JYD2</accession>